<keyword evidence="6 12" id="KW-0812">Transmembrane</keyword>
<keyword evidence="5" id="KW-1003">Cell membrane</keyword>
<evidence type="ECO:0000256" key="5">
    <source>
        <dbReference type="ARBA" id="ARBA00022475"/>
    </source>
</evidence>
<evidence type="ECO:0000313" key="16">
    <source>
        <dbReference type="EMBL" id="JAS21587.1"/>
    </source>
</evidence>
<evidence type="ECO:0000256" key="11">
    <source>
        <dbReference type="ARBA" id="ARBA00032555"/>
    </source>
</evidence>
<dbReference type="EMBL" id="GEDC01026118">
    <property type="protein sequence ID" value="JAS11180.1"/>
    <property type="molecule type" value="Transcribed_RNA"/>
</dbReference>
<dbReference type="InterPro" id="IPR008509">
    <property type="entry name" value="MOT2/MFSD5"/>
</dbReference>
<evidence type="ECO:0000313" key="14">
    <source>
        <dbReference type="EMBL" id="JAS09234.1"/>
    </source>
</evidence>
<dbReference type="Pfam" id="PF05631">
    <property type="entry name" value="MFS_5"/>
    <property type="match status" value="1"/>
</dbReference>
<dbReference type="PANTHER" id="PTHR23516">
    <property type="entry name" value="SAM (S-ADENOSYL METHIONINE) TRANSPORTER"/>
    <property type="match status" value="1"/>
</dbReference>
<feature type="transmembrane region" description="Helical" evidence="12">
    <location>
        <begin position="71"/>
        <end position="90"/>
    </location>
</feature>
<keyword evidence="8" id="KW-0406">Ion transport</keyword>
<evidence type="ECO:0000256" key="2">
    <source>
        <dbReference type="ARBA" id="ARBA00004651"/>
    </source>
</evidence>
<evidence type="ECO:0000256" key="9">
    <source>
        <dbReference type="ARBA" id="ARBA00023136"/>
    </source>
</evidence>
<organism evidence="17">
    <name type="scientific">Clastoptera arizonana</name>
    <name type="common">Arizona spittle bug</name>
    <dbReference type="NCBI Taxonomy" id="38151"/>
    <lineage>
        <taxon>Eukaryota</taxon>
        <taxon>Metazoa</taxon>
        <taxon>Ecdysozoa</taxon>
        <taxon>Arthropoda</taxon>
        <taxon>Hexapoda</taxon>
        <taxon>Insecta</taxon>
        <taxon>Pterygota</taxon>
        <taxon>Neoptera</taxon>
        <taxon>Paraneoptera</taxon>
        <taxon>Hemiptera</taxon>
        <taxon>Auchenorrhyncha</taxon>
        <taxon>Cercopoidea</taxon>
        <taxon>Clastopteridae</taxon>
        <taxon>Clastoptera</taxon>
    </lineage>
</organism>
<protein>
    <recommendedName>
        <fullName evidence="3">Molybdate-anion transporter</fullName>
    </recommendedName>
    <alternativeName>
        <fullName evidence="10">Major facilitator superfamily domain-containing protein 5</fullName>
    </alternativeName>
    <alternativeName>
        <fullName evidence="11">Molybdate transporter 2 homolog</fullName>
    </alternativeName>
</protein>
<evidence type="ECO:0000256" key="13">
    <source>
        <dbReference type="SAM" id="SignalP"/>
    </source>
</evidence>
<evidence type="ECO:0000256" key="6">
    <source>
        <dbReference type="ARBA" id="ARBA00022692"/>
    </source>
</evidence>
<name>A0A1B6E3E2_9HEMI</name>
<dbReference type="SUPFAM" id="SSF103473">
    <property type="entry name" value="MFS general substrate transporter"/>
    <property type="match status" value="1"/>
</dbReference>
<evidence type="ECO:0000256" key="1">
    <source>
        <dbReference type="ARBA" id="ARBA00003019"/>
    </source>
</evidence>
<keyword evidence="4" id="KW-0813">Transport</keyword>
<dbReference type="EMBL" id="GEDC01028064">
    <property type="protein sequence ID" value="JAS09234.1"/>
    <property type="molecule type" value="Transcribed_RNA"/>
</dbReference>
<evidence type="ECO:0000256" key="8">
    <source>
        <dbReference type="ARBA" id="ARBA00023065"/>
    </source>
</evidence>
<keyword evidence="9 12" id="KW-0472">Membrane</keyword>
<dbReference type="GO" id="GO:0005886">
    <property type="term" value="C:plasma membrane"/>
    <property type="evidence" value="ECO:0007669"/>
    <property type="project" value="UniProtKB-SubCell"/>
</dbReference>
<comment type="subcellular location">
    <subcellularLocation>
        <location evidence="2">Cell membrane</location>
        <topology evidence="2">Multi-pass membrane protein</topology>
    </subcellularLocation>
</comment>
<keyword evidence="13" id="KW-0732">Signal</keyword>
<keyword evidence="7 12" id="KW-1133">Transmembrane helix</keyword>
<dbReference type="PANTHER" id="PTHR23516:SF1">
    <property type="entry name" value="MOLYBDATE-ANION TRANSPORTER"/>
    <property type="match status" value="1"/>
</dbReference>
<feature type="transmembrane region" description="Helical" evidence="12">
    <location>
        <begin position="346"/>
        <end position="366"/>
    </location>
</feature>
<feature type="transmembrane region" description="Helical" evidence="12">
    <location>
        <begin position="426"/>
        <end position="446"/>
    </location>
</feature>
<feature type="transmembrane region" description="Helical" evidence="12">
    <location>
        <begin position="245"/>
        <end position="265"/>
    </location>
</feature>
<dbReference type="AlphaFoldDB" id="A0A1B6E3E2"/>
<gene>
    <name evidence="17" type="ORF">g.24837</name>
    <name evidence="15" type="ORF">g.24838</name>
    <name evidence="14" type="ORF">g.24839</name>
    <name evidence="16" type="ORF">g.24840</name>
</gene>
<dbReference type="InterPro" id="IPR036259">
    <property type="entry name" value="MFS_trans_sf"/>
</dbReference>
<feature type="transmembrane region" description="Helical" evidence="12">
    <location>
        <begin position="169"/>
        <end position="187"/>
    </location>
</feature>
<evidence type="ECO:0000256" key="10">
    <source>
        <dbReference type="ARBA" id="ARBA00030646"/>
    </source>
</evidence>
<dbReference type="EMBL" id="GEDC01004845">
    <property type="protein sequence ID" value="JAS32453.1"/>
    <property type="molecule type" value="Transcribed_RNA"/>
</dbReference>
<feature type="transmembrane region" description="Helical" evidence="12">
    <location>
        <begin position="307"/>
        <end position="330"/>
    </location>
</feature>
<evidence type="ECO:0000256" key="3">
    <source>
        <dbReference type="ARBA" id="ARBA00021242"/>
    </source>
</evidence>
<comment type="function">
    <text evidence="1">Mediates high-affinity intracellular uptake of the rare oligo-element molybdenum.</text>
</comment>
<sequence>MMFIATFLILIVTAISMLRKSNKSIISLKNANFQQLQKQYLIVYFIASFADWLQGPYVYKLYSDYGFSERNIAILYIVGFASSSIFGNFVGHLADVYGRKTLSAAYGIIYSFCCLTKLSSDFYILFFGRICGGISTSILCTTFDAWYINEHTNHHKLPIELMNLTFSQASFYSGLLAITAGVVSQISAEHFKLGPVSPFIIAVPFLLTSTLIVLTTWTENSCTKSSTKLKFWSPLKLIFLEKPKLLLIGFIQSFFEATMYTFIFSWTPIIRTLNPPLGLVFACFMVAYMIGSKLYELIISKHIQAEIILTGLTIISFLSLSLVTFLIYVMKIQIEAGYLSTSYETLLTQACFFLFIIYEICLGLYDPAIGFIKGKMVPEENRASVTNWFRVPMNIFTCITLTLNQFYEDDRFNTSLSLKTFTQFSYVYLLCSTFLVISLLMSLALYKGNVIAIEEVKNQATIKSVVEDSKHLSNKDG</sequence>
<dbReference type="EMBL" id="GEDC01015711">
    <property type="protein sequence ID" value="JAS21587.1"/>
    <property type="molecule type" value="Transcribed_RNA"/>
</dbReference>
<feature type="transmembrane region" description="Helical" evidence="12">
    <location>
        <begin position="277"/>
        <end position="295"/>
    </location>
</feature>
<feature type="signal peptide" evidence="13">
    <location>
        <begin position="1"/>
        <end position="16"/>
    </location>
</feature>
<evidence type="ECO:0000256" key="4">
    <source>
        <dbReference type="ARBA" id="ARBA00022448"/>
    </source>
</evidence>
<dbReference type="Gene3D" id="1.20.1250.20">
    <property type="entry name" value="MFS general substrate transporter like domains"/>
    <property type="match status" value="1"/>
</dbReference>
<accession>A0A1B6E3E2</accession>
<dbReference type="GO" id="GO:0015098">
    <property type="term" value="F:molybdate ion transmembrane transporter activity"/>
    <property type="evidence" value="ECO:0007669"/>
    <property type="project" value="InterPro"/>
</dbReference>
<dbReference type="CDD" id="cd17487">
    <property type="entry name" value="MFS_MFSD5_like"/>
    <property type="match status" value="1"/>
</dbReference>
<evidence type="ECO:0000256" key="7">
    <source>
        <dbReference type="ARBA" id="ARBA00022989"/>
    </source>
</evidence>
<feature type="transmembrane region" description="Helical" evidence="12">
    <location>
        <begin position="122"/>
        <end position="148"/>
    </location>
</feature>
<feature type="transmembrane region" description="Helical" evidence="12">
    <location>
        <begin position="39"/>
        <end position="59"/>
    </location>
</feature>
<feature type="transmembrane region" description="Helical" evidence="12">
    <location>
        <begin position="199"/>
        <end position="218"/>
    </location>
</feature>
<evidence type="ECO:0000313" key="17">
    <source>
        <dbReference type="EMBL" id="JAS32453.1"/>
    </source>
</evidence>
<feature type="chain" id="PRO_5008581738" description="Molybdate-anion transporter" evidence="13">
    <location>
        <begin position="17"/>
        <end position="477"/>
    </location>
</feature>
<evidence type="ECO:0000256" key="12">
    <source>
        <dbReference type="SAM" id="Phobius"/>
    </source>
</evidence>
<reference evidence="17" key="1">
    <citation type="submission" date="2015-12" db="EMBL/GenBank/DDBJ databases">
        <title>De novo transcriptome assembly of four potential Pierce s Disease insect vectors from Arizona vineyards.</title>
        <authorList>
            <person name="Tassone E.E."/>
        </authorList>
    </citation>
    <scope>NUCLEOTIDE SEQUENCE</scope>
</reference>
<proteinExistence type="predicted"/>
<dbReference type="GO" id="GO:0006811">
    <property type="term" value="P:monoatomic ion transport"/>
    <property type="evidence" value="ECO:0007669"/>
    <property type="project" value="UniProtKB-KW"/>
</dbReference>
<evidence type="ECO:0000313" key="15">
    <source>
        <dbReference type="EMBL" id="JAS11180.1"/>
    </source>
</evidence>